<feature type="compositionally biased region" description="Basic residues" evidence="1">
    <location>
        <begin position="1"/>
        <end position="14"/>
    </location>
</feature>
<comment type="caution">
    <text evidence="2">The sequence shown here is derived from an EMBL/GenBank/DDBJ whole genome shotgun (WGS) entry which is preliminary data.</text>
</comment>
<feature type="region of interest" description="Disordered" evidence="1">
    <location>
        <begin position="1"/>
        <end position="33"/>
    </location>
</feature>
<gene>
    <name evidence="2" type="ORF">PR048_000481</name>
</gene>
<sequence length="226" mass="24741">MERRRFRGGGRRRREIPGETRQPTAPSGTIPACEDPVIRPGIDPGEPVFFPGGVAPGFLVSGNRALRHRWSLGFLEDLQFPRHLHSGAAPNLPRFTLISFQNFDIKFCVSVQEEGETGRWVSLDGCGSAAYSEKCVQHGPGIQMSAVVWCGHIELAACAAGTLVCGMPPFCRRDVPRFHRHAYMKVGAMLAGVVTPDRKLVGCQVCRGGVFMMELTTSTSVFHKCT</sequence>
<organism evidence="2 3">
    <name type="scientific">Dryococelus australis</name>
    <dbReference type="NCBI Taxonomy" id="614101"/>
    <lineage>
        <taxon>Eukaryota</taxon>
        <taxon>Metazoa</taxon>
        <taxon>Ecdysozoa</taxon>
        <taxon>Arthropoda</taxon>
        <taxon>Hexapoda</taxon>
        <taxon>Insecta</taxon>
        <taxon>Pterygota</taxon>
        <taxon>Neoptera</taxon>
        <taxon>Polyneoptera</taxon>
        <taxon>Phasmatodea</taxon>
        <taxon>Verophasmatodea</taxon>
        <taxon>Anareolatae</taxon>
        <taxon>Phasmatidae</taxon>
        <taxon>Eurycanthinae</taxon>
        <taxon>Dryococelus</taxon>
    </lineage>
</organism>
<proteinExistence type="predicted"/>
<reference evidence="2 3" key="1">
    <citation type="submission" date="2023-02" db="EMBL/GenBank/DDBJ databases">
        <title>LHISI_Scaffold_Assembly.</title>
        <authorList>
            <person name="Stuart O.P."/>
            <person name="Cleave R."/>
            <person name="Magrath M.J.L."/>
            <person name="Mikheyev A.S."/>
        </authorList>
    </citation>
    <scope>NUCLEOTIDE SEQUENCE [LARGE SCALE GENOMIC DNA]</scope>
    <source>
        <strain evidence="2">Daus_M_001</strain>
        <tissue evidence="2">Leg muscle</tissue>
    </source>
</reference>
<accession>A0ABQ9IEV2</accession>
<evidence type="ECO:0000256" key="1">
    <source>
        <dbReference type="SAM" id="MobiDB-lite"/>
    </source>
</evidence>
<protein>
    <submittedName>
        <fullName evidence="2">Uncharacterized protein</fullName>
    </submittedName>
</protein>
<dbReference type="EMBL" id="JARBHB010000001">
    <property type="protein sequence ID" value="KAJ8895156.1"/>
    <property type="molecule type" value="Genomic_DNA"/>
</dbReference>
<keyword evidence="3" id="KW-1185">Reference proteome</keyword>
<evidence type="ECO:0000313" key="2">
    <source>
        <dbReference type="EMBL" id="KAJ8895156.1"/>
    </source>
</evidence>
<dbReference type="Proteomes" id="UP001159363">
    <property type="component" value="Chromosome 1"/>
</dbReference>
<name>A0ABQ9IEV2_9NEOP</name>
<evidence type="ECO:0000313" key="3">
    <source>
        <dbReference type="Proteomes" id="UP001159363"/>
    </source>
</evidence>